<proteinExistence type="predicted"/>
<name>A0A381YLK3_9ZZZZ</name>
<accession>A0A381YLK3</accession>
<organism evidence="1">
    <name type="scientific">marine metagenome</name>
    <dbReference type="NCBI Taxonomy" id="408172"/>
    <lineage>
        <taxon>unclassified sequences</taxon>
        <taxon>metagenomes</taxon>
        <taxon>ecological metagenomes</taxon>
    </lineage>
</organism>
<feature type="non-terminal residue" evidence="1">
    <location>
        <position position="1"/>
    </location>
</feature>
<sequence>AVAIVKVDSDLSAEQRVTTEVLRELQAVDGVQQAAVATV</sequence>
<protein>
    <submittedName>
        <fullName evidence="1">Uncharacterized protein</fullName>
    </submittedName>
</protein>
<dbReference type="EMBL" id="UINC01018528">
    <property type="protein sequence ID" value="SVA77905.1"/>
    <property type="molecule type" value="Genomic_DNA"/>
</dbReference>
<gene>
    <name evidence="1" type="ORF">METZ01_LOCUS130759</name>
</gene>
<reference evidence="1" key="1">
    <citation type="submission" date="2018-05" db="EMBL/GenBank/DDBJ databases">
        <authorList>
            <person name="Lanie J.A."/>
            <person name="Ng W.-L."/>
            <person name="Kazmierczak K.M."/>
            <person name="Andrzejewski T.M."/>
            <person name="Davidsen T.M."/>
            <person name="Wayne K.J."/>
            <person name="Tettelin H."/>
            <person name="Glass J.I."/>
            <person name="Rusch D."/>
            <person name="Podicherti R."/>
            <person name="Tsui H.-C.T."/>
            <person name="Winkler M.E."/>
        </authorList>
    </citation>
    <scope>NUCLEOTIDE SEQUENCE</scope>
</reference>
<evidence type="ECO:0000313" key="1">
    <source>
        <dbReference type="EMBL" id="SVA77905.1"/>
    </source>
</evidence>
<dbReference type="AlphaFoldDB" id="A0A381YLK3"/>